<name>A0ABP0SUB2_9DINO</name>
<evidence type="ECO:0000313" key="2">
    <source>
        <dbReference type="EMBL" id="CAK9115844.1"/>
    </source>
</evidence>
<feature type="compositionally biased region" description="Low complexity" evidence="1">
    <location>
        <begin position="325"/>
        <end position="340"/>
    </location>
</feature>
<protein>
    <submittedName>
        <fullName evidence="2">Uncharacterized protein</fullName>
    </submittedName>
</protein>
<keyword evidence="3" id="KW-1185">Reference proteome</keyword>
<evidence type="ECO:0000313" key="3">
    <source>
        <dbReference type="Proteomes" id="UP001642484"/>
    </source>
</evidence>
<comment type="caution">
    <text evidence="2">The sequence shown here is derived from an EMBL/GenBank/DDBJ whole genome shotgun (WGS) entry which is preliminary data.</text>
</comment>
<gene>
    <name evidence="2" type="ORF">CCMP2556_LOCUS53579</name>
</gene>
<reference evidence="2 3" key="1">
    <citation type="submission" date="2024-02" db="EMBL/GenBank/DDBJ databases">
        <authorList>
            <person name="Chen Y."/>
            <person name="Shah S."/>
            <person name="Dougan E. K."/>
            <person name="Thang M."/>
            <person name="Chan C."/>
        </authorList>
    </citation>
    <scope>NUCLEOTIDE SEQUENCE [LARGE SCALE GENOMIC DNA]</scope>
</reference>
<accession>A0ABP0SUB2</accession>
<sequence length="1124" mass="123143">MVRVRVQVAGQQVELACPKREAAHFRARLLSCETAARLFREADRCRAELRVVRAPALGRKQRRNSQKRWHCCPLVRRAPHNLLASTGRPRIFVSAVVRHSNIGQCAEKGLLSVALCHSTLRSCMEVGDVALLISCSRQTPKVEPHVYKEALDGNRRLVSVFRVTERLSPAEYHTQFGERTDSWYRKSRKGDTVRWLVDGTELSERPHRLGAGGEVHKLGGSDLRGMVLLSTCFVRFPADLSGSPALPASLTDHLAKSWSWRGHYELPTRVLIRAGTEQLAVWPEALTGLGKGAGRAEVARAQTKDAKLLCLMGLTSGAKAKPAAKPAAAPAKAEPEAAPADAVRAESTGSHAGPPTRPVLPSEDFVGDAAPIITKIVEWTKPQLQKLAADNGWLKPSETLDGLGPLPFAPSGADRSTYKESFHMANCAKSLRAERLYEAGGSIHWLHMLPNSSYVQVWWPEVMAATNLLRAVPVPGAGGRCRMLWPMTMEAYVAPENIPDEASGWPCGLQLLHGHSLVWAWWCQVYKCVVDTDLEALRLLWESALTATVLIRVLAGPAEVAAASVGAANAVADLSALQDSFLTFAHKVAAIVEGLPKAEKANQTKTFGALQARFKDQLRFSTKPLNKTMLNAALAVGSSDLAQLRPQSAEEGQETTGRAAEEESIVAAAKKQMPEREHALLDLFQEALGGEFAEDLAKICGDSKAEHQKILEALEKDQETGLGQRVATACAALSERKVEEKKASAPSLSVRQLARMGSDSDTLEAERLQRAQRERDELWEKAVAVRKTHVKIVNLAEIKPKKPTTASEFVKVILHNRSSKSELALNEKHRGVFVSADLISDGDPPWSVATMWKDGQQKFKLSLATVGELGQREAEFHFLFDGRNRDSRKQMEDTFQKVPNTEICELWLSYSKAGSVGPVWKVFGSDVAREIGLVRLPAARVRLSCNPREDDFCRSDDATTADCTYEGVEPQAVQRLPRISRESKATIHNLPAEYAHAPDCWTSDAVPLFFREQLLGQDLAKPGALWDALLKNFSLATVEDLSPGSGSLATACMRSGVGCVCYVWSSLHATWLGNVLNREAAKLIVDTDSVLYQQSLAEALAQMFSDELKDAAEEEPEEPAVEEK</sequence>
<organism evidence="2 3">
    <name type="scientific">Durusdinium trenchii</name>
    <dbReference type="NCBI Taxonomy" id="1381693"/>
    <lineage>
        <taxon>Eukaryota</taxon>
        <taxon>Sar</taxon>
        <taxon>Alveolata</taxon>
        <taxon>Dinophyceae</taxon>
        <taxon>Suessiales</taxon>
        <taxon>Symbiodiniaceae</taxon>
        <taxon>Durusdinium</taxon>
    </lineage>
</organism>
<dbReference type="Proteomes" id="UP001642484">
    <property type="component" value="Unassembled WGS sequence"/>
</dbReference>
<evidence type="ECO:0000256" key="1">
    <source>
        <dbReference type="SAM" id="MobiDB-lite"/>
    </source>
</evidence>
<feature type="region of interest" description="Disordered" evidence="1">
    <location>
        <begin position="325"/>
        <end position="364"/>
    </location>
</feature>
<proteinExistence type="predicted"/>
<dbReference type="EMBL" id="CAXAMN010028250">
    <property type="protein sequence ID" value="CAK9115844.1"/>
    <property type="molecule type" value="Genomic_DNA"/>
</dbReference>